<dbReference type="AlphaFoldDB" id="A0AB39V1B8"/>
<protein>
    <submittedName>
        <fullName evidence="1">Uncharacterized protein</fullName>
    </submittedName>
</protein>
<sequence length="97" mass="11599">MTEDDKKNIREKYYQNQENLIDLFKKAPPIKANSSELNKAIEKSNKDVFENQYEKGRYNTEFHINTSPTFNNSRGRDFKRNKEIEDVLKKLRERVGN</sequence>
<name>A0AB39V1B8_9FUSO</name>
<proteinExistence type="predicted"/>
<organism evidence="1">
    <name type="scientific">Leptotrichia alba</name>
    <dbReference type="NCBI Taxonomy" id="3239304"/>
    <lineage>
        <taxon>Bacteria</taxon>
        <taxon>Fusobacteriati</taxon>
        <taxon>Fusobacteriota</taxon>
        <taxon>Fusobacteriia</taxon>
        <taxon>Fusobacteriales</taxon>
        <taxon>Leptotrichiaceae</taxon>
        <taxon>Leptotrichia</taxon>
    </lineage>
</organism>
<dbReference type="KEGG" id="lala:AB8B28_07140"/>
<dbReference type="EMBL" id="CP165647">
    <property type="protein sequence ID" value="XDU61433.1"/>
    <property type="molecule type" value="Genomic_DNA"/>
</dbReference>
<reference evidence="1" key="1">
    <citation type="submission" date="2024-07" db="EMBL/GenBank/DDBJ databases">
        <authorList>
            <person name="Li X.-J."/>
            <person name="Wang X."/>
        </authorList>
    </citation>
    <scope>NUCLEOTIDE SEQUENCE</scope>
    <source>
        <strain evidence="1">HSP-536</strain>
    </source>
</reference>
<evidence type="ECO:0000313" key="1">
    <source>
        <dbReference type="EMBL" id="XDU61433.1"/>
    </source>
</evidence>
<dbReference type="RefSeq" id="WP_369714970.1">
    <property type="nucleotide sequence ID" value="NZ_CP165647.1"/>
</dbReference>
<gene>
    <name evidence="1" type="ORF">AB8B28_07140</name>
</gene>
<accession>A0AB39V1B8</accession>